<dbReference type="GO" id="GO:0003723">
    <property type="term" value="F:RNA binding"/>
    <property type="evidence" value="ECO:0007669"/>
    <property type="project" value="InterPro"/>
</dbReference>
<dbReference type="Proteomes" id="UP000518266">
    <property type="component" value="Unassembled WGS sequence"/>
</dbReference>
<evidence type="ECO:0000313" key="2">
    <source>
        <dbReference type="Proteomes" id="UP000518266"/>
    </source>
</evidence>
<dbReference type="GO" id="GO:0031429">
    <property type="term" value="C:box H/ACA snoRNP complex"/>
    <property type="evidence" value="ECO:0007669"/>
    <property type="project" value="TreeGrafter"/>
</dbReference>
<name>A0A7J5X9U2_DISMA</name>
<dbReference type="PANTHER" id="PTHR23127">
    <property type="entry name" value="CENTROMERE/MICROTUBULE BINDING PROTEIN CBF5"/>
    <property type="match status" value="1"/>
</dbReference>
<gene>
    <name evidence="1" type="ORF">F7725_024797</name>
</gene>
<dbReference type="InterPro" id="IPR004802">
    <property type="entry name" value="tRNA_PsdUridine_synth_B_fam"/>
</dbReference>
<comment type="caution">
    <text evidence="1">The sequence shown here is derived from an EMBL/GenBank/DDBJ whole genome shotgun (WGS) entry which is preliminary data.</text>
</comment>
<dbReference type="Gene3D" id="2.30.130.10">
    <property type="entry name" value="PUA domain"/>
    <property type="match status" value="1"/>
</dbReference>
<dbReference type="OrthoDB" id="10250002at2759"/>
<keyword evidence="2" id="KW-1185">Reference proteome</keyword>
<protein>
    <submittedName>
        <fullName evidence="1">Uncharacterized protein</fullName>
    </submittedName>
</protein>
<dbReference type="GO" id="GO:0031120">
    <property type="term" value="P:snRNA pseudouridine synthesis"/>
    <property type="evidence" value="ECO:0007669"/>
    <property type="project" value="TreeGrafter"/>
</dbReference>
<accession>A0A7J5X9U2</accession>
<dbReference type="GO" id="GO:0031118">
    <property type="term" value="P:rRNA pseudouridine synthesis"/>
    <property type="evidence" value="ECO:0007669"/>
    <property type="project" value="TreeGrafter"/>
</dbReference>
<dbReference type="PANTHER" id="PTHR23127:SF0">
    <property type="entry name" value="H_ACA RIBONUCLEOPROTEIN COMPLEX SUBUNIT DKC1"/>
    <property type="match status" value="1"/>
</dbReference>
<dbReference type="InterPro" id="IPR036974">
    <property type="entry name" value="PUA_sf"/>
</dbReference>
<dbReference type="AlphaFoldDB" id="A0A7J5X9U2"/>
<dbReference type="GO" id="GO:0009982">
    <property type="term" value="F:pseudouridine synthase activity"/>
    <property type="evidence" value="ECO:0007669"/>
    <property type="project" value="TreeGrafter"/>
</dbReference>
<proteinExistence type="predicted"/>
<dbReference type="GO" id="GO:1990481">
    <property type="term" value="P:mRNA pseudouridine synthesis"/>
    <property type="evidence" value="ECO:0007669"/>
    <property type="project" value="TreeGrafter"/>
</dbReference>
<organism evidence="1 2">
    <name type="scientific">Dissostichus mawsoni</name>
    <name type="common">Antarctic cod</name>
    <dbReference type="NCBI Taxonomy" id="36200"/>
    <lineage>
        <taxon>Eukaryota</taxon>
        <taxon>Metazoa</taxon>
        <taxon>Chordata</taxon>
        <taxon>Craniata</taxon>
        <taxon>Vertebrata</taxon>
        <taxon>Euteleostomi</taxon>
        <taxon>Actinopterygii</taxon>
        <taxon>Neopterygii</taxon>
        <taxon>Teleostei</taxon>
        <taxon>Neoteleostei</taxon>
        <taxon>Acanthomorphata</taxon>
        <taxon>Eupercaria</taxon>
        <taxon>Perciformes</taxon>
        <taxon>Notothenioidei</taxon>
        <taxon>Nototheniidae</taxon>
        <taxon>Dissostichus</taxon>
    </lineage>
</organism>
<sequence length="101" mass="11447">MTTAVISTRDHGVVAKIKRVIMERDTYPRKWGLGPKDVLDAQWQFDPNKDETYLRSHLPPGETAGVLQEAGVLRYKDAIEMNQDIVVITTKRGRPSAQAWL</sequence>
<dbReference type="GO" id="GO:0000495">
    <property type="term" value="P:box H/ACA sno(s)RNA 3'-end processing"/>
    <property type="evidence" value="ECO:0007669"/>
    <property type="project" value="TreeGrafter"/>
</dbReference>
<evidence type="ECO:0000313" key="1">
    <source>
        <dbReference type="EMBL" id="KAF3833593.1"/>
    </source>
</evidence>
<reference evidence="1 2" key="1">
    <citation type="submission" date="2020-03" db="EMBL/GenBank/DDBJ databases">
        <title>Dissostichus mawsoni Genome sequencing and assembly.</title>
        <authorList>
            <person name="Park H."/>
        </authorList>
    </citation>
    <scope>NUCLEOTIDE SEQUENCE [LARGE SCALE GENOMIC DNA]</scope>
    <source>
        <strain evidence="1">DM0001</strain>
        <tissue evidence="1">Muscle</tissue>
    </source>
</reference>
<dbReference type="EMBL" id="JAAKFY010000026">
    <property type="protein sequence ID" value="KAF3833593.1"/>
    <property type="molecule type" value="Genomic_DNA"/>
</dbReference>